<keyword evidence="2 7" id="KW-0479">Metal-binding</keyword>
<keyword evidence="10" id="KW-0647">Proteasome</keyword>
<comment type="similarity">
    <text evidence="7">Belongs to the Pup ligase/Pup deamidase family. Pup-conjugating enzyme subfamily.</text>
</comment>
<keyword evidence="3 7" id="KW-0547">Nucleotide-binding</keyword>
<keyword evidence="4 7" id="KW-0833">Ubl conjugation pathway</keyword>
<dbReference type="Pfam" id="PF03136">
    <property type="entry name" value="Pup_ligase"/>
    <property type="match status" value="1"/>
</dbReference>
<dbReference type="EC" id="6.3.1.19" evidence="7 8"/>
<feature type="binding site" evidence="7">
    <location>
        <position position="18"/>
    </location>
    <ligand>
        <name>Mg(2+)</name>
        <dbReference type="ChEBI" id="CHEBI:18420"/>
    </ligand>
</feature>
<dbReference type="InterPro" id="IPR004347">
    <property type="entry name" value="Pup_ligase/deamidase"/>
</dbReference>
<dbReference type="EMBL" id="JADOUE010000001">
    <property type="protein sequence ID" value="MBG6121584.1"/>
    <property type="molecule type" value="Genomic_DNA"/>
</dbReference>
<comment type="catalytic activity">
    <reaction evidence="7">
        <text>ATP + [prokaryotic ubiquitin-like protein]-L-glutamate + [protein]-L-lysine = ADP + phosphate + N(6)-([prokaryotic ubiquitin-like protein]-gamma-L-glutamyl)-[protein]-L-lysine.</text>
        <dbReference type="EC" id="6.3.1.19"/>
    </reaction>
</comment>
<dbReference type="GO" id="GO:0019941">
    <property type="term" value="P:modification-dependent protein catabolic process"/>
    <property type="evidence" value="ECO:0007669"/>
    <property type="project" value="UniProtKB-UniRule"/>
</dbReference>
<dbReference type="AlphaFoldDB" id="A0A931DU92"/>
<dbReference type="GO" id="GO:0000502">
    <property type="term" value="C:proteasome complex"/>
    <property type="evidence" value="ECO:0007669"/>
    <property type="project" value="UniProtKB-KW"/>
</dbReference>
<dbReference type="NCBIfam" id="TIGR03686">
    <property type="entry name" value="pupylate_PafA"/>
    <property type="match status" value="1"/>
</dbReference>
<comment type="pathway">
    <text evidence="7">Protein degradation; proteasomal Pup-dependent pathway.</text>
</comment>
<protein>
    <recommendedName>
        <fullName evidence="7 8">Pup--protein ligase</fullName>
        <ecNumber evidence="7 8">6.3.1.19</ecNumber>
    </recommendedName>
    <alternativeName>
        <fullName evidence="7">Proteasome accessory factor A</fullName>
    </alternativeName>
    <alternativeName>
        <fullName evidence="7">Pup-conjugating enzyme</fullName>
    </alternativeName>
</protein>
<dbReference type="GO" id="GO:0019787">
    <property type="term" value="F:ubiquitin-like protein transferase activity"/>
    <property type="evidence" value="ECO:0007669"/>
    <property type="project" value="UniProtKB-UniRule"/>
</dbReference>
<keyword evidence="6 7" id="KW-0460">Magnesium</keyword>
<dbReference type="GO" id="GO:0070490">
    <property type="term" value="P:protein pupylation"/>
    <property type="evidence" value="ECO:0007669"/>
    <property type="project" value="UniProtKB-UniRule"/>
</dbReference>
<dbReference type="PANTHER" id="PTHR42307">
    <property type="entry name" value="PUP DEAMIDASE/DEPUPYLASE"/>
    <property type="match status" value="1"/>
</dbReference>
<evidence type="ECO:0000256" key="3">
    <source>
        <dbReference type="ARBA" id="ARBA00022741"/>
    </source>
</evidence>
<evidence type="ECO:0000256" key="4">
    <source>
        <dbReference type="ARBA" id="ARBA00022786"/>
    </source>
</evidence>
<evidence type="ECO:0000256" key="2">
    <source>
        <dbReference type="ARBA" id="ARBA00022723"/>
    </source>
</evidence>
<gene>
    <name evidence="7" type="primary">pafA</name>
    <name evidence="10" type="ORF">IW254_000553</name>
</gene>
<evidence type="ECO:0000256" key="9">
    <source>
        <dbReference type="PIRSR" id="PIRSR018077-1"/>
    </source>
</evidence>
<feature type="binding site" evidence="7">
    <location>
        <position position="75"/>
    </location>
    <ligand>
        <name>ATP</name>
        <dbReference type="ChEBI" id="CHEBI:30616"/>
    </ligand>
</feature>
<comment type="miscellaneous">
    <text evidence="7">The reaction mechanism probably proceeds via the activation of Pup by phosphorylation of its C-terminal glutamate, which is then subject to nucleophilic attack by the substrate lysine, resulting in an isopeptide bond and the release of phosphate as a good leaving group.</text>
</comment>
<feature type="binding site" evidence="7">
    <location>
        <position position="64"/>
    </location>
    <ligand>
        <name>Mg(2+)</name>
        <dbReference type="ChEBI" id="CHEBI:18420"/>
    </ligand>
</feature>
<reference evidence="10" key="1">
    <citation type="submission" date="2020-11" db="EMBL/GenBank/DDBJ databases">
        <title>Sequencing the genomes of 1000 actinobacteria strains.</title>
        <authorList>
            <person name="Klenk H.-P."/>
        </authorList>
    </citation>
    <scope>NUCLEOTIDE SEQUENCE</scope>
    <source>
        <strain evidence="10">DSM 45632</strain>
    </source>
</reference>
<proteinExistence type="inferred from homology"/>
<comment type="caution">
    <text evidence="10">The sequence shown here is derived from an EMBL/GenBank/DDBJ whole genome shotgun (WGS) entry which is preliminary data.</text>
</comment>
<dbReference type="GO" id="GO:0010498">
    <property type="term" value="P:proteasomal protein catabolic process"/>
    <property type="evidence" value="ECO:0007669"/>
    <property type="project" value="UniProtKB-UniRule"/>
</dbReference>
<feature type="binding site" evidence="7">
    <location>
        <position position="72"/>
    </location>
    <ligand>
        <name>Mg(2+)</name>
        <dbReference type="ChEBI" id="CHEBI:18420"/>
    </ligand>
</feature>
<dbReference type="Proteomes" id="UP000658613">
    <property type="component" value="Unassembled WGS sequence"/>
</dbReference>
<comment type="pathway">
    <text evidence="7">Protein modification; protein pupylation.</text>
</comment>
<evidence type="ECO:0000313" key="11">
    <source>
        <dbReference type="Proteomes" id="UP000658613"/>
    </source>
</evidence>
<feature type="active site" description="Proton acceptor" evidence="7 9">
    <location>
        <position position="66"/>
    </location>
</feature>
<keyword evidence="5 7" id="KW-0067">ATP-binding</keyword>
<dbReference type="PIRSF" id="PIRSF018077">
    <property type="entry name" value="UCP018077"/>
    <property type="match status" value="1"/>
</dbReference>
<dbReference type="GO" id="GO:0000287">
    <property type="term" value="F:magnesium ion binding"/>
    <property type="evidence" value="ECO:0007669"/>
    <property type="project" value="UniProtKB-UniRule"/>
</dbReference>
<evidence type="ECO:0000256" key="8">
    <source>
        <dbReference type="NCBIfam" id="TIGR03686"/>
    </source>
</evidence>
<evidence type="ECO:0000256" key="7">
    <source>
        <dbReference type="HAMAP-Rule" id="MF_02111"/>
    </source>
</evidence>
<dbReference type="InterPro" id="IPR022279">
    <property type="entry name" value="Pup_ligase"/>
</dbReference>
<dbReference type="GO" id="GO:0005524">
    <property type="term" value="F:ATP binding"/>
    <property type="evidence" value="ECO:0007669"/>
    <property type="project" value="UniProtKB-UniRule"/>
</dbReference>
<feature type="binding site" evidence="7">
    <location>
        <position position="431"/>
    </location>
    <ligand>
        <name>ATP</name>
        <dbReference type="ChEBI" id="CHEBI:30616"/>
    </ligand>
</feature>
<comment type="function">
    <text evidence="7">Catalyzes the covalent attachment of the prokaryotic ubiquitin-like protein modifier Pup to the proteasomal substrate proteins, thereby targeting them for proteasomal degradation. This tagging system is termed pupylation. The ligation reaction involves the side-chain carboxylate of the C-terminal glutamate of Pup and the side-chain amino group of a substrate lysine.</text>
</comment>
<organism evidence="10 11">
    <name type="scientific">Corynebacterium aquatimens</name>
    <dbReference type="NCBI Taxonomy" id="1190508"/>
    <lineage>
        <taxon>Bacteria</taxon>
        <taxon>Bacillati</taxon>
        <taxon>Actinomycetota</taxon>
        <taxon>Actinomycetes</taxon>
        <taxon>Mycobacteriales</taxon>
        <taxon>Corynebacteriaceae</taxon>
        <taxon>Corynebacterium</taxon>
    </lineage>
</organism>
<dbReference type="HAMAP" id="MF_02111">
    <property type="entry name" value="Pup_ligase"/>
    <property type="match status" value="1"/>
</dbReference>
<evidence type="ECO:0000256" key="1">
    <source>
        <dbReference type="ARBA" id="ARBA00022598"/>
    </source>
</evidence>
<evidence type="ECO:0000256" key="5">
    <source>
        <dbReference type="ARBA" id="ARBA00022840"/>
    </source>
</evidence>
<keyword evidence="11" id="KW-1185">Reference proteome</keyword>
<feature type="binding site" evidence="7">
    <location>
        <position position="62"/>
    </location>
    <ligand>
        <name>ATP</name>
        <dbReference type="ChEBI" id="CHEBI:30616"/>
    </ligand>
</feature>
<accession>A0A931DU92</accession>
<evidence type="ECO:0000256" key="6">
    <source>
        <dbReference type="ARBA" id="ARBA00022842"/>
    </source>
</evidence>
<keyword evidence="1 7" id="KW-0436">Ligase</keyword>
<name>A0A931DU92_9CORY</name>
<sequence>MPDNSGGPVYYRRIMGVETEFGATAVRDGSAVLSPDEVSRYLFKPVIAAHKTSNIFTNSGSRLYLDVGSHPEYATAECDTVTQLLNHDKAGELIFEDLAAEAEQTLANEGIGGQIYLFKNNVDSKFNSYGCHENYLITRELLLKHFAKGFIPFLVTRQMLCGAGMIKDGTFHISQRAEQVWEAVSSSTTRTRPMINTRDEPHGDSKRFRRMHVIVGDSNMAEPTFALKIGSTQLVLEMLEAKFTELDARSLELADAITAIKDVSLDTTGQARVELKAGGEMTALEIQRIYYEAAKSWLDNRPDEGTPNHELSHVLDLWGRVLEAVDKQDFSLVDREIDWVIKYNLFQRYRERLGCEWSHPKLAQIDLTYHDIRRNRGLFYMLQAKGLVERWTTDSAIEAAKEFPPETTRAVLRSKFLSRARELHARTNVDWVHLKVDRPEPQTVELLDPFETVDPRVDTLIEYMETHHG</sequence>
<evidence type="ECO:0000313" key="10">
    <source>
        <dbReference type="EMBL" id="MBG6121584.1"/>
    </source>
</evidence>
<dbReference type="PANTHER" id="PTHR42307:SF3">
    <property type="entry name" value="PUP--PROTEIN LIGASE"/>
    <property type="match status" value="1"/>
</dbReference>
<dbReference type="GO" id="GO:0016879">
    <property type="term" value="F:ligase activity, forming carbon-nitrogen bonds"/>
    <property type="evidence" value="ECO:0007669"/>
    <property type="project" value="UniProtKB-UniRule"/>
</dbReference>